<evidence type="ECO:0000256" key="1">
    <source>
        <dbReference type="ARBA" id="ARBA00004141"/>
    </source>
</evidence>
<keyword evidence="4 5" id="KW-0472">Membrane</keyword>
<organism evidence="7 8">
    <name type="scientific">Deinococcus cellulosilyticus (strain DSM 18568 / NBRC 106333 / KACC 11606 / 5516J-15)</name>
    <dbReference type="NCBI Taxonomy" id="1223518"/>
    <lineage>
        <taxon>Bacteria</taxon>
        <taxon>Thermotogati</taxon>
        <taxon>Deinococcota</taxon>
        <taxon>Deinococci</taxon>
        <taxon>Deinococcales</taxon>
        <taxon>Deinococcaceae</taxon>
        <taxon>Deinococcus</taxon>
    </lineage>
</organism>
<evidence type="ECO:0000313" key="8">
    <source>
        <dbReference type="Proteomes" id="UP000321306"/>
    </source>
</evidence>
<dbReference type="RefSeq" id="WP_186815792.1">
    <property type="nucleotide sequence ID" value="NZ_BJXB01000002.1"/>
</dbReference>
<protein>
    <submittedName>
        <fullName evidence="7">Polymerase</fullName>
    </submittedName>
</protein>
<evidence type="ECO:0000259" key="6">
    <source>
        <dbReference type="Pfam" id="PF04932"/>
    </source>
</evidence>
<evidence type="ECO:0000256" key="5">
    <source>
        <dbReference type="SAM" id="Phobius"/>
    </source>
</evidence>
<dbReference type="InterPro" id="IPR051533">
    <property type="entry name" value="WaaL-like"/>
</dbReference>
<evidence type="ECO:0000313" key="7">
    <source>
        <dbReference type="EMBL" id="GEM45019.1"/>
    </source>
</evidence>
<dbReference type="EMBL" id="BJXB01000002">
    <property type="protein sequence ID" value="GEM45019.1"/>
    <property type="molecule type" value="Genomic_DNA"/>
</dbReference>
<keyword evidence="3 5" id="KW-1133">Transmembrane helix</keyword>
<dbReference type="Pfam" id="PF04932">
    <property type="entry name" value="Wzy_C"/>
    <property type="match status" value="1"/>
</dbReference>
<gene>
    <name evidence="7" type="ORF">DC3_06540</name>
</gene>
<feature type="transmembrane region" description="Helical" evidence="5">
    <location>
        <begin position="157"/>
        <end position="181"/>
    </location>
</feature>
<evidence type="ECO:0000256" key="3">
    <source>
        <dbReference type="ARBA" id="ARBA00022989"/>
    </source>
</evidence>
<dbReference type="GO" id="GO:0016020">
    <property type="term" value="C:membrane"/>
    <property type="evidence" value="ECO:0007669"/>
    <property type="project" value="UniProtKB-SubCell"/>
</dbReference>
<feature type="transmembrane region" description="Helical" evidence="5">
    <location>
        <begin position="193"/>
        <end position="213"/>
    </location>
</feature>
<feature type="domain" description="O-antigen ligase-related" evidence="6">
    <location>
        <begin position="157"/>
        <end position="314"/>
    </location>
</feature>
<dbReference type="PANTHER" id="PTHR37422:SF13">
    <property type="entry name" value="LIPOPOLYSACCHARIDE BIOSYNTHESIS PROTEIN PA4999-RELATED"/>
    <property type="match status" value="1"/>
</dbReference>
<name>A0A511MWS2_DEIC1</name>
<comment type="caution">
    <text evidence="7">The sequence shown here is derived from an EMBL/GenBank/DDBJ whole genome shotgun (WGS) entry which is preliminary data.</text>
</comment>
<accession>A0A511MWS2</accession>
<sequence length="388" mass="43129">MPDERQDRRLQTLIALVPVVIPLYLAAFSGLKHLSGLDRSLRWILGVFWGTQIIAALFTPIPWLSAILAAVRALWITAFFVSGYTLKGSRYLKPLLIGEAITLLIAFITTWLRHPQDPLNFRLEHPIYYSVSLGIVAMLAILIVLSMRRMLWLRLGMLVFLGAALMATGSRGAIIATLAGILVMGLRNLKGRALRWTEITGIGVGLVIFMLPFTRYSNVLQRVDFASGREDIWRDAWTTFLGHFMGGVGPYQLGPYIQKSLMEHWTSKCALFPPVEPFGPCPDWMQPLWSAGFIAHNLVLHALGETGFIGTLGILMLTAYTAYASWKSKDSLLAGLCAAYLTLSLVDLPTGVPGPHFGEVYHFAMGIAVSKMQERFRKDREEPQAPVT</sequence>
<keyword evidence="2 5" id="KW-0812">Transmembrane</keyword>
<proteinExistence type="predicted"/>
<comment type="subcellular location">
    <subcellularLocation>
        <location evidence="1">Membrane</location>
        <topology evidence="1">Multi-pass membrane protein</topology>
    </subcellularLocation>
</comment>
<feature type="transmembrane region" description="Helical" evidence="5">
    <location>
        <begin position="95"/>
        <end position="114"/>
    </location>
</feature>
<dbReference type="InterPro" id="IPR007016">
    <property type="entry name" value="O-antigen_ligase-rel_domated"/>
</dbReference>
<evidence type="ECO:0000256" key="4">
    <source>
        <dbReference type="ARBA" id="ARBA00023136"/>
    </source>
</evidence>
<dbReference type="Proteomes" id="UP000321306">
    <property type="component" value="Unassembled WGS sequence"/>
</dbReference>
<dbReference type="PANTHER" id="PTHR37422">
    <property type="entry name" value="TEICHURONIC ACID BIOSYNTHESIS PROTEIN TUAE"/>
    <property type="match status" value="1"/>
</dbReference>
<keyword evidence="8" id="KW-1185">Reference proteome</keyword>
<evidence type="ECO:0000256" key="2">
    <source>
        <dbReference type="ARBA" id="ARBA00022692"/>
    </source>
</evidence>
<feature type="transmembrane region" description="Helical" evidence="5">
    <location>
        <begin position="12"/>
        <end position="31"/>
    </location>
</feature>
<reference evidence="7 8" key="1">
    <citation type="submission" date="2019-07" db="EMBL/GenBank/DDBJ databases">
        <title>Whole genome shotgun sequence of Deinococcus cellulosilyticus NBRC 106333.</title>
        <authorList>
            <person name="Hosoyama A."/>
            <person name="Uohara A."/>
            <person name="Ohji S."/>
            <person name="Ichikawa N."/>
        </authorList>
    </citation>
    <scope>NUCLEOTIDE SEQUENCE [LARGE SCALE GENOMIC DNA]</scope>
    <source>
        <strain evidence="7 8">NBRC 106333</strain>
    </source>
</reference>
<dbReference type="AlphaFoldDB" id="A0A511MWS2"/>
<feature type="transmembrane region" description="Helical" evidence="5">
    <location>
        <begin position="126"/>
        <end position="145"/>
    </location>
</feature>